<dbReference type="OrthoDB" id="9770408at2"/>
<feature type="transmembrane region" description="Helical" evidence="1">
    <location>
        <begin position="42"/>
        <end position="62"/>
    </location>
</feature>
<evidence type="ECO:0000256" key="1">
    <source>
        <dbReference type="SAM" id="Phobius"/>
    </source>
</evidence>
<dbReference type="InterPro" id="IPR048447">
    <property type="entry name" value="DUF1980_C"/>
</dbReference>
<keyword evidence="5" id="KW-1185">Reference proteome</keyword>
<proteinExistence type="predicted"/>
<feature type="domain" description="DUF1980" evidence="3">
    <location>
        <begin position="131"/>
        <end position="257"/>
    </location>
</feature>
<reference evidence="4 5" key="1">
    <citation type="journal article" date="2018" name="Int. J. Syst. Evol. Microbiol.">
        <title>Methylomusa anaerophila gen. nov., sp. nov., an anaerobic methanol-utilizing bacterium isolated from a microbial fuel cell.</title>
        <authorList>
            <person name="Amano N."/>
            <person name="Yamamuro A."/>
            <person name="Miyahara M."/>
            <person name="Kouzuma A."/>
            <person name="Abe T."/>
            <person name="Watanabe K."/>
        </authorList>
    </citation>
    <scope>NUCLEOTIDE SEQUENCE [LARGE SCALE GENOMIC DNA]</scope>
    <source>
        <strain evidence="4 5">MMFC1</strain>
    </source>
</reference>
<dbReference type="Pfam" id="PF21537">
    <property type="entry name" value="DUF1980_C"/>
    <property type="match status" value="1"/>
</dbReference>
<organism evidence="4 5">
    <name type="scientific">Methylomusa anaerophila</name>
    <dbReference type="NCBI Taxonomy" id="1930071"/>
    <lineage>
        <taxon>Bacteria</taxon>
        <taxon>Bacillati</taxon>
        <taxon>Bacillota</taxon>
        <taxon>Negativicutes</taxon>
        <taxon>Selenomonadales</taxon>
        <taxon>Sporomusaceae</taxon>
        <taxon>Methylomusa</taxon>
    </lineage>
</organism>
<dbReference type="KEGG" id="mana:MAMMFC1_00930"/>
<dbReference type="Proteomes" id="UP000276437">
    <property type="component" value="Chromosome"/>
</dbReference>
<dbReference type="PANTHER" id="PTHR40047:SF1">
    <property type="entry name" value="UPF0703 PROTEIN YCGQ"/>
    <property type="match status" value="1"/>
</dbReference>
<feature type="transmembrane region" description="Helical" evidence="1">
    <location>
        <begin position="12"/>
        <end position="30"/>
    </location>
</feature>
<evidence type="ECO:0000259" key="3">
    <source>
        <dbReference type="Pfam" id="PF21537"/>
    </source>
</evidence>
<evidence type="ECO:0008006" key="6">
    <source>
        <dbReference type="Google" id="ProtNLM"/>
    </source>
</evidence>
<dbReference type="AlphaFoldDB" id="A0A348AGT4"/>
<dbReference type="InterPro" id="IPR052955">
    <property type="entry name" value="UPF0703_membrane_permease"/>
</dbReference>
<gene>
    <name evidence="4" type="ORF">MAMMFC1_00930</name>
</gene>
<name>A0A348AGT4_9FIRM</name>
<dbReference type="InterPro" id="IPR048493">
    <property type="entry name" value="DUF1980_N"/>
</dbReference>
<evidence type="ECO:0000313" key="5">
    <source>
        <dbReference type="Proteomes" id="UP000276437"/>
    </source>
</evidence>
<dbReference type="RefSeq" id="WP_126306880.1">
    <property type="nucleotide sequence ID" value="NZ_AP018449.1"/>
</dbReference>
<dbReference type="EMBL" id="AP018449">
    <property type="protein sequence ID" value="BBB90282.1"/>
    <property type="molecule type" value="Genomic_DNA"/>
</dbReference>
<dbReference type="Pfam" id="PF09323">
    <property type="entry name" value="DUF1980"/>
    <property type="match status" value="1"/>
</dbReference>
<dbReference type="InterPro" id="IPR015402">
    <property type="entry name" value="DUF1980"/>
</dbReference>
<feature type="transmembrane region" description="Helical" evidence="1">
    <location>
        <begin position="83"/>
        <end position="100"/>
    </location>
</feature>
<feature type="domain" description="DUF1980" evidence="2">
    <location>
        <begin position="13"/>
        <end position="113"/>
    </location>
</feature>
<keyword evidence="1" id="KW-1133">Transmembrane helix</keyword>
<evidence type="ECO:0000313" key="4">
    <source>
        <dbReference type="EMBL" id="BBB90282.1"/>
    </source>
</evidence>
<protein>
    <recommendedName>
        <fullName evidence="6">Two-component membrane permease complex subunit</fullName>
    </recommendedName>
</protein>
<evidence type="ECO:0000259" key="2">
    <source>
        <dbReference type="Pfam" id="PF09323"/>
    </source>
</evidence>
<keyword evidence="1" id="KW-0812">Transmembrane</keyword>
<dbReference type="NCBIfam" id="TIGR03943">
    <property type="entry name" value="TIGR03943 family putative permease subunit"/>
    <property type="match status" value="1"/>
</dbReference>
<sequence length="260" mass="28962">MGKRMSLDMDAVVRSTILLGFIAWFFYLNFTGQITLYIHPRFVTMTELTVYFLIPLFLLQAGKIIGQDKPTASSCCHSHSGKWVYIPFIIALLLAFLVPTNSLDAKLVENRGLNSKVPAKSSADLSGISRPLAKELSQSRTIQVTDKNYTEVMSEIQLFPADYIGKEISMTGFVFRSSALLPNQLDLVRYVITCCSADALPYGVLCEIKDADKYEDGKWLQVQGVIQMGKYEDQTVGTVKVVSAKEIVPPENPYVFPPAQ</sequence>
<keyword evidence="1" id="KW-0472">Membrane</keyword>
<accession>A0A348AGT4</accession>
<dbReference type="PANTHER" id="PTHR40047">
    <property type="entry name" value="UPF0703 PROTEIN YCGQ"/>
    <property type="match status" value="1"/>
</dbReference>